<accession>A0A4Y2EGC3</accession>
<reference evidence="1 2" key="1">
    <citation type="journal article" date="2019" name="Sci. Rep.">
        <title>Orb-weaving spider Araneus ventricosus genome elucidates the spidroin gene catalogue.</title>
        <authorList>
            <person name="Kono N."/>
            <person name="Nakamura H."/>
            <person name="Ohtoshi R."/>
            <person name="Moran D.A.P."/>
            <person name="Shinohara A."/>
            <person name="Yoshida Y."/>
            <person name="Fujiwara M."/>
            <person name="Mori M."/>
            <person name="Tomita M."/>
            <person name="Arakawa K."/>
        </authorList>
    </citation>
    <scope>NUCLEOTIDE SEQUENCE [LARGE SCALE GENOMIC DNA]</scope>
</reference>
<keyword evidence="2" id="KW-1185">Reference proteome</keyword>
<proteinExistence type="predicted"/>
<evidence type="ECO:0000313" key="2">
    <source>
        <dbReference type="Proteomes" id="UP000499080"/>
    </source>
</evidence>
<gene>
    <name evidence="1" type="ORF">AVEN_66407_1</name>
</gene>
<protein>
    <submittedName>
        <fullName evidence="1">Uncharacterized protein</fullName>
    </submittedName>
</protein>
<dbReference type="AlphaFoldDB" id="A0A4Y2EGC3"/>
<evidence type="ECO:0000313" key="1">
    <source>
        <dbReference type="EMBL" id="GBM27857.1"/>
    </source>
</evidence>
<dbReference type="Proteomes" id="UP000499080">
    <property type="component" value="Unassembled WGS sequence"/>
</dbReference>
<dbReference type="EMBL" id="BGPR01000596">
    <property type="protein sequence ID" value="GBM27857.1"/>
    <property type="molecule type" value="Genomic_DNA"/>
</dbReference>
<comment type="caution">
    <text evidence="1">The sequence shown here is derived from an EMBL/GenBank/DDBJ whole genome shotgun (WGS) entry which is preliminary data.</text>
</comment>
<sequence>MGLSLPFSKASSLPKPHSVPLCFGLPPHNLLPYGTTQPTTSASMVPQRSQQFNFKNECTQFAPLSPKRNQSFPSVSQLIVSFSFLQ</sequence>
<organism evidence="1 2">
    <name type="scientific">Araneus ventricosus</name>
    <name type="common">Orbweaver spider</name>
    <name type="synonym">Epeira ventricosa</name>
    <dbReference type="NCBI Taxonomy" id="182803"/>
    <lineage>
        <taxon>Eukaryota</taxon>
        <taxon>Metazoa</taxon>
        <taxon>Ecdysozoa</taxon>
        <taxon>Arthropoda</taxon>
        <taxon>Chelicerata</taxon>
        <taxon>Arachnida</taxon>
        <taxon>Araneae</taxon>
        <taxon>Araneomorphae</taxon>
        <taxon>Entelegynae</taxon>
        <taxon>Araneoidea</taxon>
        <taxon>Araneidae</taxon>
        <taxon>Araneus</taxon>
    </lineage>
</organism>
<name>A0A4Y2EGC3_ARAVE</name>